<dbReference type="AlphaFoldDB" id="A0A0N4VY12"/>
<sequence length="83" mass="9179">LKDCPASGTEYRGRWLVFSELSRFGLIDGLLRRPLEVASRPIRTALEVDGMSLMTTAPGPFLELVDVTICVDTVEPIRSNNQS</sequence>
<dbReference type="WBParaSite" id="HPLM_0000218201-mRNA-1">
    <property type="protein sequence ID" value="HPLM_0000218201-mRNA-1"/>
    <property type="gene ID" value="HPLM_0000218201"/>
</dbReference>
<reference evidence="1" key="1">
    <citation type="submission" date="2017-02" db="UniProtKB">
        <authorList>
            <consortium name="WormBaseParasite"/>
        </authorList>
    </citation>
    <scope>IDENTIFICATION</scope>
</reference>
<evidence type="ECO:0000313" key="1">
    <source>
        <dbReference type="WBParaSite" id="HPLM_0000218201-mRNA-1"/>
    </source>
</evidence>
<name>A0A0N4VY12_HAEPC</name>
<accession>A0A0N4VY12</accession>
<protein>
    <submittedName>
        <fullName evidence="1">Cytochrome P450</fullName>
    </submittedName>
</protein>
<organism evidence="1">
    <name type="scientific">Haemonchus placei</name>
    <name type="common">Barber's pole worm</name>
    <dbReference type="NCBI Taxonomy" id="6290"/>
    <lineage>
        <taxon>Eukaryota</taxon>
        <taxon>Metazoa</taxon>
        <taxon>Ecdysozoa</taxon>
        <taxon>Nematoda</taxon>
        <taxon>Chromadorea</taxon>
        <taxon>Rhabditida</taxon>
        <taxon>Rhabditina</taxon>
        <taxon>Rhabditomorpha</taxon>
        <taxon>Strongyloidea</taxon>
        <taxon>Trichostrongylidae</taxon>
        <taxon>Haemonchus</taxon>
    </lineage>
</organism>
<proteinExistence type="predicted"/>